<comment type="caution">
    <text evidence="4">The sequence shown here is derived from an EMBL/GenBank/DDBJ whole genome shotgun (WGS) entry which is preliminary data.</text>
</comment>
<keyword evidence="1 2" id="KW-0238">DNA-binding</keyword>
<gene>
    <name evidence="4" type="ORF">Q8A70_22305</name>
</gene>
<dbReference type="InterPro" id="IPR050109">
    <property type="entry name" value="HTH-type_TetR-like_transc_reg"/>
</dbReference>
<feature type="DNA-binding region" description="H-T-H motif" evidence="2">
    <location>
        <begin position="34"/>
        <end position="53"/>
    </location>
</feature>
<protein>
    <submittedName>
        <fullName evidence="4">TetR family transcriptional regulator</fullName>
    </submittedName>
</protein>
<name>A0ABU0YRT7_9PROT</name>
<evidence type="ECO:0000256" key="1">
    <source>
        <dbReference type="ARBA" id="ARBA00023125"/>
    </source>
</evidence>
<dbReference type="InterPro" id="IPR023772">
    <property type="entry name" value="DNA-bd_HTH_TetR-type_CS"/>
</dbReference>
<dbReference type="InterPro" id="IPR036271">
    <property type="entry name" value="Tet_transcr_reg_TetR-rel_C_sf"/>
</dbReference>
<dbReference type="Proteomes" id="UP001230156">
    <property type="component" value="Unassembled WGS sequence"/>
</dbReference>
<dbReference type="InterPro" id="IPR001647">
    <property type="entry name" value="HTH_TetR"/>
</dbReference>
<sequence length="211" mass="23403">MPELRPIYPLADARNAIIEAAITVFSVRGFHGATMRDIAEQAGVSQGLLHHHFGNKDGLWNIVGERISADFLEYVAQEIAPDASPEESVGRAARRYMAYWKEHPAAFRFNLWRLLEGRTEERSKRSKSLNERSVPLIQRAQAAGLIRDDMPAGLVLIILGALVQFWLHSQIEITDALAVTGDVPPSDDAFIEILLGLVGAQDGKAKRKPKK</sequence>
<dbReference type="SUPFAM" id="SSF48498">
    <property type="entry name" value="Tetracyclin repressor-like, C-terminal domain"/>
    <property type="match status" value="1"/>
</dbReference>
<evidence type="ECO:0000259" key="3">
    <source>
        <dbReference type="PROSITE" id="PS50977"/>
    </source>
</evidence>
<evidence type="ECO:0000256" key="2">
    <source>
        <dbReference type="PROSITE-ProRule" id="PRU00335"/>
    </source>
</evidence>
<dbReference type="InterPro" id="IPR009057">
    <property type="entry name" value="Homeodomain-like_sf"/>
</dbReference>
<keyword evidence="5" id="KW-1185">Reference proteome</keyword>
<evidence type="ECO:0000313" key="5">
    <source>
        <dbReference type="Proteomes" id="UP001230156"/>
    </source>
</evidence>
<organism evidence="4 5">
    <name type="scientific">Dongia sedimenti</name>
    <dbReference type="NCBI Taxonomy" id="3064282"/>
    <lineage>
        <taxon>Bacteria</taxon>
        <taxon>Pseudomonadati</taxon>
        <taxon>Pseudomonadota</taxon>
        <taxon>Alphaproteobacteria</taxon>
        <taxon>Rhodospirillales</taxon>
        <taxon>Dongiaceae</taxon>
        <taxon>Dongia</taxon>
    </lineage>
</organism>
<dbReference type="EMBL" id="JAUYVI010000007">
    <property type="protein sequence ID" value="MDQ7250439.1"/>
    <property type="molecule type" value="Genomic_DNA"/>
</dbReference>
<reference evidence="5" key="1">
    <citation type="submission" date="2023-08" db="EMBL/GenBank/DDBJ databases">
        <title>Rhodospirillaceae gen. nov., a novel taxon isolated from the Yangtze River Yuezi River estuary sludge.</title>
        <authorList>
            <person name="Ruan L."/>
        </authorList>
    </citation>
    <scope>NUCLEOTIDE SEQUENCE [LARGE SCALE GENOMIC DNA]</scope>
    <source>
        <strain evidence="5">R-7</strain>
    </source>
</reference>
<proteinExistence type="predicted"/>
<feature type="domain" description="HTH tetR-type" evidence="3">
    <location>
        <begin position="11"/>
        <end position="71"/>
    </location>
</feature>
<dbReference type="SUPFAM" id="SSF46689">
    <property type="entry name" value="Homeodomain-like"/>
    <property type="match status" value="1"/>
</dbReference>
<dbReference type="PROSITE" id="PS50977">
    <property type="entry name" value="HTH_TETR_2"/>
    <property type="match status" value="1"/>
</dbReference>
<dbReference type="InterPro" id="IPR041467">
    <property type="entry name" value="Sco4008_C"/>
</dbReference>
<dbReference type="RefSeq" id="WP_379959725.1">
    <property type="nucleotide sequence ID" value="NZ_JAUYVI010000007.1"/>
</dbReference>
<dbReference type="PROSITE" id="PS01081">
    <property type="entry name" value="HTH_TETR_1"/>
    <property type="match status" value="1"/>
</dbReference>
<dbReference type="Gene3D" id="1.10.357.10">
    <property type="entry name" value="Tetracycline Repressor, domain 2"/>
    <property type="match status" value="1"/>
</dbReference>
<dbReference type="Pfam" id="PF17926">
    <property type="entry name" value="TetR_C_21"/>
    <property type="match status" value="1"/>
</dbReference>
<accession>A0ABU0YRT7</accession>
<dbReference type="PANTHER" id="PTHR30055">
    <property type="entry name" value="HTH-TYPE TRANSCRIPTIONAL REGULATOR RUTR"/>
    <property type="match status" value="1"/>
</dbReference>
<dbReference type="PRINTS" id="PR00455">
    <property type="entry name" value="HTHTETR"/>
</dbReference>
<dbReference type="Pfam" id="PF00440">
    <property type="entry name" value="TetR_N"/>
    <property type="match status" value="1"/>
</dbReference>
<dbReference type="PANTHER" id="PTHR30055:SF153">
    <property type="entry name" value="HTH-TYPE TRANSCRIPTIONAL REPRESSOR RV3405C"/>
    <property type="match status" value="1"/>
</dbReference>
<evidence type="ECO:0000313" key="4">
    <source>
        <dbReference type="EMBL" id="MDQ7250439.1"/>
    </source>
</evidence>